<feature type="signal peptide" evidence="5">
    <location>
        <begin position="1"/>
        <end position="24"/>
    </location>
</feature>
<organism evidence="7 8">
    <name type="scientific">Cinara cedri</name>
    <dbReference type="NCBI Taxonomy" id="506608"/>
    <lineage>
        <taxon>Eukaryota</taxon>
        <taxon>Metazoa</taxon>
        <taxon>Ecdysozoa</taxon>
        <taxon>Arthropoda</taxon>
        <taxon>Hexapoda</taxon>
        <taxon>Insecta</taxon>
        <taxon>Pterygota</taxon>
        <taxon>Neoptera</taxon>
        <taxon>Paraneoptera</taxon>
        <taxon>Hemiptera</taxon>
        <taxon>Sternorrhyncha</taxon>
        <taxon>Aphidomorpha</taxon>
        <taxon>Aphidoidea</taxon>
        <taxon>Aphididae</taxon>
        <taxon>Lachninae</taxon>
        <taxon>Cinara</taxon>
    </lineage>
</organism>
<dbReference type="FunFam" id="3.80.10.10:FF:000770">
    <property type="entry name" value="Uncharacterized protein"/>
    <property type="match status" value="1"/>
</dbReference>
<evidence type="ECO:0000256" key="3">
    <source>
        <dbReference type="ARBA" id="ARBA00022737"/>
    </source>
</evidence>
<protein>
    <submittedName>
        <fullName evidence="7">Cysteine-rich flanking region, C-terminal,Leucine-rich repeat,Leucine-rich repeat domain, L</fullName>
    </submittedName>
</protein>
<dbReference type="PROSITE" id="PS51450">
    <property type="entry name" value="LRR"/>
    <property type="match status" value="2"/>
</dbReference>
<evidence type="ECO:0000256" key="5">
    <source>
        <dbReference type="SAM" id="SignalP"/>
    </source>
</evidence>
<keyword evidence="4" id="KW-0325">Glycoprotein</keyword>
<keyword evidence="1" id="KW-0433">Leucine-rich repeat</keyword>
<dbReference type="Pfam" id="PF13855">
    <property type="entry name" value="LRR_8"/>
    <property type="match status" value="3"/>
</dbReference>
<keyword evidence="2 5" id="KW-0732">Signal</keyword>
<evidence type="ECO:0000259" key="6">
    <source>
        <dbReference type="SMART" id="SM00082"/>
    </source>
</evidence>
<dbReference type="SMART" id="SM00369">
    <property type="entry name" value="LRR_TYP"/>
    <property type="match status" value="10"/>
</dbReference>
<dbReference type="SUPFAM" id="SSF52058">
    <property type="entry name" value="L domain-like"/>
    <property type="match status" value="1"/>
</dbReference>
<dbReference type="SMART" id="SM00082">
    <property type="entry name" value="LRRCT"/>
    <property type="match status" value="1"/>
</dbReference>
<dbReference type="Gene3D" id="3.80.10.10">
    <property type="entry name" value="Ribonuclease Inhibitor"/>
    <property type="match status" value="2"/>
</dbReference>
<dbReference type="EMBL" id="CABPRJ010002391">
    <property type="protein sequence ID" value="VVC44953.1"/>
    <property type="molecule type" value="Genomic_DNA"/>
</dbReference>
<dbReference type="OrthoDB" id="8400687at2759"/>
<dbReference type="InterPro" id="IPR032675">
    <property type="entry name" value="LRR_dom_sf"/>
</dbReference>
<dbReference type="Proteomes" id="UP000325440">
    <property type="component" value="Unassembled WGS sequence"/>
</dbReference>
<feature type="domain" description="LRRCT" evidence="6">
    <location>
        <begin position="403"/>
        <end position="459"/>
    </location>
</feature>
<dbReference type="InterPro" id="IPR001611">
    <property type="entry name" value="Leu-rich_rpt"/>
</dbReference>
<reference evidence="7 8" key="1">
    <citation type="submission" date="2019-08" db="EMBL/GenBank/DDBJ databases">
        <authorList>
            <person name="Alioto T."/>
            <person name="Alioto T."/>
            <person name="Gomez Garrido J."/>
        </authorList>
    </citation>
    <scope>NUCLEOTIDE SEQUENCE [LARGE SCALE GENOMIC DNA]</scope>
</reference>
<dbReference type="AlphaFoldDB" id="A0A5E4NMJ0"/>
<gene>
    <name evidence="7" type="ORF">CINCED_3A016926</name>
</gene>
<dbReference type="PANTHER" id="PTHR24369">
    <property type="entry name" value="ANTIGEN BSP, PUTATIVE-RELATED"/>
    <property type="match status" value="1"/>
</dbReference>
<proteinExistence type="predicted"/>
<dbReference type="GO" id="GO:0005886">
    <property type="term" value="C:plasma membrane"/>
    <property type="evidence" value="ECO:0007669"/>
    <property type="project" value="TreeGrafter"/>
</dbReference>
<keyword evidence="8" id="KW-1185">Reference proteome</keyword>
<dbReference type="InterPro" id="IPR050541">
    <property type="entry name" value="LRR_TM_domain-containing"/>
</dbReference>
<accession>A0A5E4NMJ0</accession>
<dbReference type="InterPro" id="IPR000483">
    <property type="entry name" value="Cys-rich_flank_reg_C"/>
</dbReference>
<dbReference type="InterPro" id="IPR003591">
    <property type="entry name" value="Leu-rich_rpt_typical-subtyp"/>
</dbReference>
<sequence length="491" mass="55320">MVNTVVVLAACGLLAATLVDQAWSANGPVIQQCPSHGDIQPCVCTVKKNGGLDILCEFTDLQHISSTMAVLKGKPSLVIFYLKLRHNNLPKLQGFVFLGMDIRHLTIHNSTLAVVEESSLSSIGKALTQLDLSQNSLVNVPTPALKSLDRLLIFNLNHNKINLIHANAFEGMSTLEILTLYENRLTSIERNAFAGTEKKLKRLNIGGNELSQVPTEALQTMDNLKKLEIQENKITSIREGDFIGLKTLDMLILAHNYIKEIPAKVFQNLPMLNSLELDGNQISYIDKDAFLGLEENLQYLRLGDNNLHSIPSDSLRRLHRLRHLDLKANNISFIAEDAFTGFGDSITFLNLQKNDIKTLPMMAFENLNSLEIFNLQNNKLTRVPEEALEAIVDTATVIDIMDNPLICDCELRWYRDWLKELRHKDDDDIIQKKHILCLMESEHREYSVLNLPVDRMNCVGKKYQSSANGIGEAQVLSRLLMVSVFVVHRFK</sequence>
<evidence type="ECO:0000256" key="2">
    <source>
        <dbReference type="ARBA" id="ARBA00022729"/>
    </source>
</evidence>
<name>A0A5E4NMJ0_9HEMI</name>
<feature type="chain" id="PRO_5022767996" evidence="5">
    <location>
        <begin position="25"/>
        <end position="491"/>
    </location>
</feature>
<evidence type="ECO:0000256" key="1">
    <source>
        <dbReference type="ARBA" id="ARBA00022614"/>
    </source>
</evidence>
<evidence type="ECO:0000256" key="4">
    <source>
        <dbReference type="ARBA" id="ARBA00023180"/>
    </source>
</evidence>
<evidence type="ECO:0000313" key="8">
    <source>
        <dbReference type="Proteomes" id="UP000325440"/>
    </source>
</evidence>
<keyword evidence="3" id="KW-0677">Repeat</keyword>
<evidence type="ECO:0000313" key="7">
    <source>
        <dbReference type="EMBL" id="VVC44953.1"/>
    </source>
</evidence>
<dbReference type="PANTHER" id="PTHR24369:SF210">
    <property type="entry name" value="CHAOPTIN-RELATED"/>
    <property type="match status" value="1"/>
</dbReference>